<dbReference type="SUPFAM" id="SSF53335">
    <property type="entry name" value="S-adenosyl-L-methionine-dependent methyltransferases"/>
    <property type="match status" value="1"/>
</dbReference>
<dbReference type="Pfam" id="PF13489">
    <property type="entry name" value="Methyltransf_23"/>
    <property type="match status" value="1"/>
</dbReference>
<dbReference type="InterPro" id="IPR029063">
    <property type="entry name" value="SAM-dependent_MTases_sf"/>
</dbReference>
<dbReference type="AlphaFoldDB" id="A0A830GK78"/>
<dbReference type="EMBL" id="BMOU01000002">
    <property type="protein sequence ID" value="GGN91672.1"/>
    <property type="molecule type" value="Genomic_DNA"/>
</dbReference>
<keyword evidence="2" id="KW-1185">Reference proteome</keyword>
<dbReference type="CDD" id="cd02440">
    <property type="entry name" value="AdoMet_MTases"/>
    <property type="match status" value="1"/>
</dbReference>
<reference evidence="1" key="2">
    <citation type="submission" date="2020-09" db="EMBL/GenBank/DDBJ databases">
        <authorList>
            <person name="Sun Q."/>
            <person name="Ohkuma M."/>
        </authorList>
    </citation>
    <scope>NUCLEOTIDE SEQUENCE</scope>
    <source>
        <strain evidence="1">JCM 17820</strain>
    </source>
</reference>
<evidence type="ECO:0008006" key="3">
    <source>
        <dbReference type="Google" id="ProtNLM"/>
    </source>
</evidence>
<dbReference type="Gene3D" id="3.40.50.150">
    <property type="entry name" value="Vaccinia Virus protein VP39"/>
    <property type="match status" value="1"/>
</dbReference>
<comment type="caution">
    <text evidence="1">The sequence shown here is derived from an EMBL/GenBank/DDBJ whole genome shotgun (WGS) entry which is preliminary data.</text>
</comment>
<dbReference type="Proteomes" id="UP000605784">
    <property type="component" value="Unassembled WGS sequence"/>
</dbReference>
<organism evidence="1 2">
    <name type="scientific">Haloarcula pellucida</name>
    <dbReference type="NCBI Taxonomy" id="1427151"/>
    <lineage>
        <taxon>Archaea</taxon>
        <taxon>Methanobacteriati</taxon>
        <taxon>Methanobacteriota</taxon>
        <taxon>Stenosarchaea group</taxon>
        <taxon>Halobacteria</taxon>
        <taxon>Halobacteriales</taxon>
        <taxon>Haloarculaceae</taxon>
        <taxon>Haloarcula</taxon>
    </lineage>
</organism>
<evidence type="ECO:0000313" key="2">
    <source>
        <dbReference type="Proteomes" id="UP000605784"/>
    </source>
</evidence>
<proteinExistence type="predicted"/>
<protein>
    <recommendedName>
        <fullName evidence="3">Methyltransferase domain-containing protein</fullName>
    </recommendedName>
</protein>
<reference evidence="1" key="1">
    <citation type="journal article" date="2014" name="Int. J. Syst. Evol. Microbiol.">
        <title>Complete genome sequence of Corynebacterium casei LMG S-19264T (=DSM 44701T), isolated from a smear-ripened cheese.</title>
        <authorList>
            <consortium name="US DOE Joint Genome Institute (JGI-PGF)"/>
            <person name="Walter F."/>
            <person name="Albersmeier A."/>
            <person name="Kalinowski J."/>
            <person name="Ruckert C."/>
        </authorList>
    </citation>
    <scope>NUCLEOTIDE SEQUENCE</scope>
    <source>
        <strain evidence="1">JCM 17820</strain>
    </source>
</reference>
<evidence type="ECO:0000313" key="1">
    <source>
        <dbReference type="EMBL" id="GGN91672.1"/>
    </source>
</evidence>
<accession>A0A830GK78</accession>
<name>A0A830GK78_9EURY</name>
<gene>
    <name evidence="1" type="ORF">GCM10009030_14890</name>
</gene>
<sequence length="215" mass="23885">MRSFITTLGKWTLAKADKLGIATPDVIYGFGDRWLRLVSNTPTEEAHAVADVLYEAYEPDSVIDLGCGLGRYLTGFQAHGATVHGVEGCSQARDHAEIPADALTIHDLREPLEFEDRYDLALCIETAEHIPSRFADTLVETVTAAAPRVVFTAAPPGHRGTHHVNEAPREYWIEKFQSNGFSYAAAETDRLQESIRSEIDAAEWVADRPFIFVQR</sequence>